<keyword evidence="1" id="KW-0472">Membrane</keyword>
<organism evidence="2 3">
    <name type="scientific">Streptomyces cinereoruber</name>
    <dbReference type="NCBI Taxonomy" id="67260"/>
    <lineage>
        <taxon>Bacteria</taxon>
        <taxon>Bacillati</taxon>
        <taxon>Actinomycetota</taxon>
        <taxon>Actinomycetes</taxon>
        <taxon>Kitasatosporales</taxon>
        <taxon>Streptomycetaceae</taxon>
        <taxon>Streptomyces</taxon>
    </lineage>
</organism>
<keyword evidence="1" id="KW-1133">Transmembrane helix</keyword>
<reference evidence="2 3" key="1">
    <citation type="journal article" date="2014" name="Int. J. Syst. Evol. Microbiol.">
        <title>Complete genome sequence of Corynebacterium casei LMG S-19264T (=DSM 44701T), isolated from a smear-ripened cheese.</title>
        <authorList>
            <consortium name="US DOE Joint Genome Institute (JGI-PGF)"/>
            <person name="Walter F."/>
            <person name="Albersmeier A."/>
            <person name="Kalinowski J."/>
            <person name="Ruckert C."/>
        </authorList>
    </citation>
    <scope>NUCLEOTIDE SEQUENCE [LARGE SCALE GENOMIC DNA]</scope>
    <source>
        <strain evidence="2 3">JCM 4205</strain>
    </source>
</reference>
<accession>A0AAV4KJZ2</accession>
<feature type="transmembrane region" description="Helical" evidence="1">
    <location>
        <begin position="155"/>
        <end position="176"/>
    </location>
</feature>
<evidence type="ECO:0008006" key="4">
    <source>
        <dbReference type="Google" id="ProtNLM"/>
    </source>
</evidence>
<dbReference type="Proteomes" id="UP000642014">
    <property type="component" value="Unassembled WGS sequence"/>
</dbReference>
<evidence type="ECO:0000313" key="3">
    <source>
        <dbReference type="Proteomes" id="UP000642014"/>
    </source>
</evidence>
<feature type="transmembrane region" description="Helical" evidence="1">
    <location>
        <begin position="196"/>
        <end position="214"/>
    </location>
</feature>
<sequence>MTTEPRESTASRTVVPRLLGLLLVLVSVVPAAGCVLAFADWLPTGVARYEEYRTAERCAAAPAPGVWREDCLREVELDVVGTVVERRARNSDYQATVSGERFRGELDFGDPGPLLNTLRAGDRVVAAVWRGDVVALAKDGLRQKTSEEPRDEPQMTAAGGTGLGLLALTGLAFGAVRLVAPRRLGPFTWRRSGRTLFFTNLGAAFGVGLVTVWTGLPWQVTTPAILAVVLGVGHFSLRAPAGSR</sequence>
<evidence type="ECO:0000256" key="1">
    <source>
        <dbReference type="SAM" id="Phobius"/>
    </source>
</evidence>
<protein>
    <recommendedName>
        <fullName evidence="4">Integral membrane protein</fullName>
    </recommendedName>
</protein>
<evidence type="ECO:0000313" key="2">
    <source>
        <dbReference type="EMBL" id="GGR24417.1"/>
    </source>
</evidence>
<feature type="transmembrane region" description="Helical" evidence="1">
    <location>
        <begin position="220"/>
        <end position="237"/>
    </location>
</feature>
<proteinExistence type="predicted"/>
<dbReference type="RefSeq" id="WP_152369593.1">
    <property type="nucleotide sequence ID" value="NZ_BMSJ01000004.1"/>
</dbReference>
<comment type="caution">
    <text evidence="2">The sequence shown here is derived from an EMBL/GenBank/DDBJ whole genome shotgun (WGS) entry which is preliminary data.</text>
</comment>
<dbReference type="GeneID" id="95452846"/>
<dbReference type="EMBL" id="BMSJ01000004">
    <property type="protein sequence ID" value="GGR24417.1"/>
    <property type="molecule type" value="Genomic_DNA"/>
</dbReference>
<dbReference type="AlphaFoldDB" id="A0AAV4KJZ2"/>
<keyword evidence="1" id="KW-0812">Transmembrane</keyword>
<gene>
    <name evidence="2" type="ORF">GCM10010497_28330</name>
</gene>
<name>A0AAV4KJZ2_9ACTN</name>